<reference evidence="15 16" key="1">
    <citation type="submission" date="2019-07" db="EMBL/GenBank/DDBJ databases">
        <title>Whole genome shotgun sequence of Cerasibacillus quisquiliarum NBRC 102429.</title>
        <authorList>
            <person name="Hosoyama A."/>
            <person name="Uohara A."/>
            <person name="Ohji S."/>
            <person name="Ichikawa N."/>
        </authorList>
    </citation>
    <scope>NUCLEOTIDE SEQUENCE [LARGE SCALE GENOMIC DNA]</scope>
    <source>
        <strain evidence="15 16">NBRC 102429</strain>
    </source>
</reference>
<dbReference type="InterPro" id="IPR003594">
    <property type="entry name" value="HATPase_dom"/>
</dbReference>
<keyword evidence="12" id="KW-1133">Transmembrane helix</keyword>
<dbReference type="AlphaFoldDB" id="A0A511UWD7"/>
<dbReference type="InterPro" id="IPR036890">
    <property type="entry name" value="HATPase_C_sf"/>
</dbReference>
<evidence type="ECO:0000256" key="9">
    <source>
        <dbReference type="ARBA" id="ARBA00023012"/>
    </source>
</evidence>
<comment type="catalytic activity">
    <reaction evidence="1">
        <text>ATP + protein L-histidine = ADP + protein N-phospho-L-histidine.</text>
        <dbReference type="EC" id="2.7.13.3"/>
    </reaction>
</comment>
<dbReference type="PROSITE" id="PS50110">
    <property type="entry name" value="RESPONSE_REGULATORY"/>
    <property type="match status" value="1"/>
</dbReference>
<feature type="domain" description="Response regulatory" evidence="14">
    <location>
        <begin position="695"/>
        <end position="810"/>
    </location>
</feature>
<dbReference type="InterPro" id="IPR011006">
    <property type="entry name" value="CheY-like_superfamily"/>
</dbReference>
<dbReference type="FunFam" id="3.30.565.10:FF:000010">
    <property type="entry name" value="Sensor histidine kinase RcsC"/>
    <property type="match status" value="1"/>
</dbReference>
<feature type="domain" description="Histidine kinase" evidence="13">
    <location>
        <begin position="438"/>
        <end position="656"/>
    </location>
</feature>
<keyword evidence="4 11" id="KW-0597">Phosphoprotein</keyword>
<evidence type="ECO:0000256" key="10">
    <source>
        <dbReference type="ARBA" id="ARBA00074306"/>
    </source>
</evidence>
<feature type="domain" description="Histidine kinase" evidence="13">
    <location>
        <begin position="921"/>
        <end position="1019"/>
    </location>
</feature>
<keyword evidence="9" id="KW-0902">Two-component regulatory system</keyword>
<evidence type="ECO:0000313" key="15">
    <source>
        <dbReference type="EMBL" id="GEN30909.1"/>
    </source>
</evidence>
<feature type="transmembrane region" description="Helical" evidence="12">
    <location>
        <begin position="307"/>
        <end position="325"/>
    </location>
</feature>
<evidence type="ECO:0000256" key="11">
    <source>
        <dbReference type="PROSITE-ProRule" id="PRU00169"/>
    </source>
</evidence>
<evidence type="ECO:0000256" key="1">
    <source>
        <dbReference type="ARBA" id="ARBA00000085"/>
    </source>
</evidence>
<dbReference type="InterPro" id="IPR001789">
    <property type="entry name" value="Sig_transdc_resp-reg_receiver"/>
</dbReference>
<dbReference type="InterPro" id="IPR004358">
    <property type="entry name" value="Sig_transdc_His_kin-like_C"/>
</dbReference>
<dbReference type="GO" id="GO:0005886">
    <property type="term" value="C:plasma membrane"/>
    <property type="evidence" value="ECO:0007669"/>
    <property type="project" value="TreeGrafter"/>
</dbReference>
<dbReference type="InterPro" id="IPR005467">
    <property type="entry name" value="His_kinase_dom"/>
</dbReference>
<keyword evidence="12" id="KW-0812">Transmembrane</keyword>
<dbReference type="Proteomes" id="UP000321491">
    <property type="component" value="Unassembled WGS sequence"/>
</dbReference>
<gene>
    <name evidence="15" type="ORF">CQU01_11470</name>
</gene>
<name>A0A511UWD7_9BACI</name>
<dbReference type="Pfam" id="PF00512">
    <property type="entry name" value="HisKA"/>
    <property type="match status" value="1"/>
</dbReference>
<evidence type="ECO:0000256" key="5">
    <source>
        <dbReference type="ARBA" id="ARBA00022679"/>
    </source>
</evidence>
<feature type="transmembrane region" description="Helical" evidence="12">
    <location>
        <begin position="246"/>
        <end position="262"/>
    </location>
</feature>
<evidence type="ECO:0000256" key="2">
    <source>
        <dbReference type="ARBA" id="ARBA00006402"/>
    </source>
</evidence>
<dbReference type="PRINTS" id="PR00344">
    <property type="entry name" value="BCTRLSENSOR"/>
</dbReference>
<feature type="transmembrane region" description="Helical" evidence="12">
    <location>
        <begin position="282"/>
        <end position="300"/>
    </location>
</feature>
<keyword evidence="6" id="KW-0547">Nucleotide-binding</keyword>
<evidence type="ECO:0000256" key="6">
    <source>
        <dbReference type="ARBA" id="ARBA00022741"/>
    </source>
</evidence>
<dbReference type="SMART" id="SM00388">
    <property type="entry name" value="HisKA"/>
    <property type="match status" value="1"/>
</dbReference>
<keyword evidence="12" id="KW-0472">Membrane</keyword>
<dbReference type="SUPFAM" id="SSF52172">
    <property type="entry name" value="CheY-like"/>
    <property type="match status" value="1"/>
</dbReference>
<dbReference type="InterPro" id="IPR036097">
    <property type="entry name" value="HisK_dim/P_sf"/>
</dbReference>
<evidence type="ECO:0000256" key="8">
    <source>
        <dbReference type="ARBA" id="ARBA00022840"/>
    </source>
</evidence>
<dbReference type="Pfam" id="PF00072">
    <property type="entry name" value="Response_reg"/>
    <property type="match status" value="1"/>
</dbReference>
<dbReference type="InterPro" id="IPR008979">
    <property type="entry name" value="Galactose-bd-like_sf"/>
</dbReference>
<keyword evidence="16" id="KW-1185">Reference proteome</keyword>
<feature type="transmembrane region" description="Helical" evidence="12">
    <location>
        <begin position="389"/>
        <end position="408"/>
    </location>
</feature>
<dbReference type="PROSITE" id="PS50109">
    <property type="entry name" value="HIS_KIN"/>
    <property type="match status" value="2"/>
</dbReference>
<feature type="transmembrane region" description="Helical" evidence="12">
    <location>
        <begin position="361"/>
        <end position="383"/>
    </location>
</feature>
<organism evidence="15 16">
    <name type="scientific">Cerasibacillus quisquiliarum</name>
    <dbReference type="NCBI Taxonomy" id="227865"/>
    <lineage>
        <taxon>Bacteria</taxon>
        <taxon>Bacillati</taxon>
        <taxon>Bacillota</taxon>
        <taxon>Bacilli</taxon>
        <taxon>Bacillales</taxon>
        <taxon>Bacillaceae</taxon>
        <taxon>Cerasibacillus</taxon>
    </lineage>
</organism>
<dbReference type="Pfam" id="PF06580">
    <property type="entry name" value="His_kinase"/>
    <property type="match status" value="1"/>
</dbReference>
<dbReference type="SUPFAM" id="SSF55874">
    <property type="entry name" value="ATPase domain of HSP90 chaperone/DNA topoisomerase II/histidine kinase"/>
    <property type="match status" value="2"/>
</dbReference>
<feature type="modified residue" description="4-aspartylphosphate" evidence="11">
    <location>
        <position position="743"/>
    </location>
</feature>
<evidence type="ECO:0000256" key="12">
    <source>
        <dbReference type="SAM" id="Phobius"/>
    </source>
</evidence>
<keyword evidence="8" id="KW-0067">ATP-binding</keyword>
<dbReference type="GO" id="GO:0000155">
    <property type="term" value="F:phosphorelay sensor kinase activity"/>
    <property type="evidence" value="ECO:0007669"/>
    <property type="project" value="InterPro"/>
</dbReference>
<keyword evidence="7" id="KW-0418">Kinase</keyword>
<keyword evidence="5" id="KW-0808">Transferase</keyword>
<dbReference type="EMBL" id="BJXW01000011">
    <property type="protein sequence ID" value="GEN30909.1"/>
    <property type="molecule type" value="Genomic_DNA"/>
</dbReference>
<dbReference type="SMART" id="SM00387">
    <property type="entry name" value="HATPase_c"/>
    <property type="match status" value="2"/>
</dbReference>
<proteinExistence type="inferred from homology"/>
<dbReference type="SUPFAM" id="SSF47384">
    <property type="entry name" value="Homodimeric domain of signal transducing histidine kinase"/>
    <property type="match status" value="1"/>
</dbReference>
<dbReference type="GO" id="GO:0005524">
    <property type="term" value="F:ATP binding"/>
    <property type="evidence" value="ECO:0007669"/>
    <property type="project" value="UniProtKB-KW"/>
</dbReference>
<evidence type="ECO:0000259" key="14">
    <source>
        <dbReference type="PROSITE" id="PS50110"/>
    </source>
</evidence>
<dbReference type="GO" id="GO:0009927">
    <property type="term" value="F:histidine phosphotransfer kinase activity"/>
    <property type="evidence" value="ECO:0007669"/>
    <property type="project" value="TreeGrafter"/>
</dbReference>
<feature type="transmembrane region" description="Helical" evidence="12">
    <location>
        <begin position="216"/>
        <end position="237"/>
    </location>
</feature>
<dbReference type="EC" id="2.7.13.3" evidence="3"/>
<dbReference type="SUPFAM" id="SSF49785">
    <property type="entry name" value="Galactose-binding domain-like"/>
    <property type="match status" value="1"/>
</dbReference>
<dbReference type="CDD" id="cd00082">
    <property type="entry name" value="HisKA"/>
    <property type="match status" value="1"/>
</dbReference>
<dbReference type="Gene3D" id="2.60.120.260">
    <property type="entry name" value="Galactose-binding domain-like"/>
    <property type="match status" value="1"/>
</dbReference>
<feature type="transmembrane region" description="Helical" evidence="12">
    <location>
        <begin position="12"/>
        <end position="33"/>
    </location>
</feature>
<protein>
    <recommendedName>
        <fullName evidence="10">Circadian input-output histidine kinase CikA</fullName>
        <ecNumber evidence="3">2.7.13.3</ecNumber>
    </recommendedName>
</protein>
<dbReference type="Pfam" id="PF02518">
    <property type="entry name" value="HATPase_c"/>
    <property type="match status" value="2"/>
</dbReference>
<dbReference type="PANTHER" id="PTHR43047">
    <property type="entry name" value="TWO-COMPONENT HISTIDINE PROTEIN KINASE"/>
    <property type="match status" value="1"/>
</dbReference>
<evidence type="ECO:0000256" key="3">
    <source>
        <dbReference type="ARBA" id="ARBA00012438"/>
    </source>
</evidence>
<evidence type="ECO:0000259" key="13">
    <source>
        <dbReference type="PROSITE" id="PS50109"/>
    </source>
</evidence>
<evidence type="ECO:0000313" key="16">
    <source>
        <dbReference type="Proteomes" id="UP000321491"/>
    </source>
</evidence>
<dbReference type="InterPro" id="IPR003661">
    <property type="entry name" value="HisK_dim/P_dom"/>
</dbReference>
<dbReference type="Gene3D" id="1.10.287.130">
    <property type="match status" value="1"/>
</dbReference>
<dbReference type="Gene3D" id="3.40.50.2300">
    <property type="match status" value="1"/>
</dbReference>
<evidence type="ECO:0000256" key="7">
    <source>
        <dbReference type="ARBA" id="ARBA00022777"/>
    </source>
</evidence>
<feature type="transmembrane region" description="Helical" evidence="12">
    <location>
        <begin position="331"/>
        <end position="349"/>
    </location>
</feature>
<evidence type="ECO:0000256" key="4">
    <source>
        <dbReference type="ARBA" id="ARBA00022553"/>
    </source>
</evidence>
<dbReference type="CDD" id="cd17574">
    <property type="entry name" value="REC_OmpR"/>
    <property type="match status" value="1"/>
</dbReference>
<dbReference type="InterPro" id="IPR010559">
    <property type="entry name" value="Sig_transdc_His_kin_internal"/>
</dbReference>
<dbReference type="Gene3D" id="3.30.565.10">
    <property type="entry name" value="Histidine kinase-like ATPase, C-terminal domain"/>
    <property type="match status" value="2"/>
</dbReference>
<accession>A0A511UWD7</accession>
<sequence length="1019" mass="115642">MPQNQPMTKTKVFLLIILLFIGLTGLRIGWIMFHKTPEQPYVEKGVLDLRDWTFTDKHTVALDGEWEFYPNVFIDPNGKVNQLDKHSYIKVPGNWKDSINSPDKSNIGHGTYRLKITLPDDRKRLYGLRVEGITNAAQIYVNGEKVTDYGTPGTSANTSIGNRGPKLTFLNPNQDEIEIMIHVSNYDISYRGGMTGSIKIGTETAIIKEDHRSQNYQLAVFIVYLLHSVYAFVLFFLARKYNQKELLFYGLMLLLAGFTVLIDDDIVLQLSIGAKTYHKLLNLLFISTLITLITAIKYLFNIKTRLFPVLISLYVVLAISIIFIPLDYFQWINIGTMILFFTSFYYLFSQTIKIIQKGNDEGIYVLFFITGYTSNMIWGAMINGGLVKIPFYPFDFIIYVVAIALLLLKRYMNVLQVNEQQTLALKEADRKKDEFLANTSHELRNPLHGIINIAQTMLHNNEDTLTQKNKDDLKLLIRISENMRFTLNDISDLTKIEENQMQFYQQPVNLHTVTSVVLDLISFMVDEKDLKFHFNIPIDFPKVYADENRLIQILFNLIHNAVKYTPAGSITIDARSEGNMATIYIKDTGIGIGPDALHNIFKPYEQEDSSMTAIGGGIGLGLHVCKQLVELHGGNLSVKSKPNEGSTFSFTLPLADQSMTHQTDETEETLVTKEHAATITEEPISEQKKKHKIARILIVDDDPVNLRVVSNILNHDYHLMTATSGQEALQYLKDNRFDLIISDVMMPQMSGYELTQHIRKQYTLSELPILLLTARNQIEDIQTGFNVGANDYVVKPVDALELSARVHSLIHLKLAIHEQLRMEAAWLQAQIRPHFLFNTLNTIASLSEIDTARMTTLLNHFGNYLRRSFNVRNTEKLIPLEEELEIVRSYVYIEQQRFGDRLTVEWDIDDDLKIDVPPLSIQPLVENAIQHGVLKRAAGGTVKISATEKEDEVTISIHDDGVGIDAAKVEKLLTDKASSKSGIGIANTNERLKKLFGKGLEIESTPNKGTTILFDVPKQ</sequence>
<comment type="similarity">
    <text evidence="2">In the N-terminal section; belongs to the phytochrome family.</text>
</comment>
<dbReference type="SMART" id="SM00448">
    <property type="entry name" value="REC"/>
    <property type="match status" value="1"/>
</dbReference>
<dbReference type="PANTHER" id="PTHR43047:SF72">
    <property type="entry name" value="OSMOSENSING HISTIDINE PROTEIN KINASE SLN1"/>
    <property type="match status" value="1"/>
</dbReference>
<comment type="caution">
    <text evidence="15">The sequence shown here is derived from an EMBL/GenBank/DDBJ whole genome shotgun (WGS) entry which is preliminary data.</text>
</comment>